<dbReference type="InterPro" id="IPR053876">
    <property type="entry name" value="Phage_int_M"/>
</dbReference>
<dbReference type="InterPro" id="IPR002104">
    <property type="entry name" value="Integrase_catalytic"/>
</dbReference>
<keyword evidence="2" id="KW-0229">DNA integration</keyword>
<evidence type="ECO:0000256" key="3">
    <source>
        <dbReference type="ARBA" id="ARBA00023125"/>
    </source>
</evidence>
<dbReference type="GO" id="GO:0006310">
    <property type="term" value="P:DNA recombination"/>
    <property type="evidence" value="ECO:0007669"/>
    <property type="project" value="UniProtKB-KW"/>
</dbReference>
<dbReference type="CDD" id="cd00801">
    <property type="entry name" value="INT_P4_C"/>
    <property type="match status" value="1"/>
</dbReference>
<dbReference type="InterPro" id="IPR025166">
    <property type="entry name" value="Integrase_DNA_bind_dom"/>
</dbReference>
<reference evidence="6 7" key="1">
    <citation type="submission" date="2017-03" db="EMBL/GenBank/DDBJ databases">
        <authorList>
            <person name="Afonso C.L."/>
            <person name="Miller P.J."/>
            <person name="Scott M.A."/>
            <person name="Spackman E."/>
            <person name="Goraichik I."/>
            <person name="Dimitrov K.M."/>
            <person name="Suarez D.L."/>
            <person name="Swayne D.E."/>
        </authorList>
    </citation>
    <scope>NUCLEOTIDE SEQUENCE [LARGE SCALE GENOMIC DNA]</scope>
    <source>
        <strain evidence="6 7">CECT 7745</strain>
    </source>
</reference>
<organism evidence="6 7">
    <name type="scientific">Roseovarius aestuarii</name>
    <dbReference type="NCBI Taxonomy" id="475083"/>
    <lineage>
        <taxon>Bacteria</taxon>
        <taxon>Pseudomonadati</taxon>
        <taxon>Pseudomonadota</taxon>
        <taxon>Alphaproteobacteria</taxon>
        <taxon>Rhodobacterales</taxon>
        <taxon>Roseobacteraceae</taxon>
        <taxon>Roseovarius</taxon>
    </lineage>
</organism>
<evidence type="ECO:0000313" key="6">
    <source>
        <dbReference type="EMBL" id="SMC10380.1"/>
    </source>
</evidence>
<dbReference type="InterPro" id="IPR038488">
    <property type="entry name" value="Integrase_DNA-bd_sf"/>
</dbReference>
<dbReference type="InterPro" id="IPR013762">
    <property type="entry name" value="Integrase-like_cat_sf"/>
</dbReference>
<evidence type="ECO:0000256" key="4">
    <source>
        <dbReference type="ARBA" id="ARBA00023172"/>
    </source>
</evidence>
<dbReference type="InterPro" id="IPR011010">
    <property type="entry name" value="DNA_brk_join_enz"/>
</dbReference>
<comment type="similarity">
    <text evidence="1">Belongs to the 'phage' integrase family.</text>
</comment>
<dbReference type="InterPro" id="IPR010998">
    <property type="entry name" value="Integrase_recombinase_N"/>
</dbReference>
<protein>
    <submittedName>
        <fullName evidence="6">Prophage CP4-57 integrase</fullName>
    </submittedName>
</protein>
<dbReference type="Pfam" id="PF00589">
    <property type="entry name" value="Phage_integrase"/>
    <property type="match status" value="1"/>
</dbReference>
<dbReference type="Pfam" id="PF13356">
    <property type="entry name" value="Arm-DNA-bind_3"/>
    <property type="match status" value="1"/>
</dbReference>
<dbReference type="GO" id="GO:0003677">
    <property type="term" value="F:DNA binding"/>
    <property type="evidence" value="ECO:0007669"/>
    <property type="project" value="UniProtKB-KW"/>
</dbReference>
<keyword evidence="3" id="KW-0238">DNA-binding</keyword>
<gene>
    <name evidence="6" type="primary">intA_2</name>
    <name evidence="6" type="ORF">ROA7745_00187</name>
</gene>
<dbReference type="Gene3D" id="1.10.150.130">
    <property type="match status" value="1"/>
</dbReference>
<dbReference type="Proteomes" id="UP000193224">
    <property type="component" value="Unassembled WGS sequence"/>
</dbReference>
<dbReference type="PANTHER" id="PTHR30629">
    <property type="entry name" value="PROPHAGE INTEGRASE"/>
    <property type="match status" value="1"/>
</dbReference>
<accession>A0A1X7BLG5</accession>
<evidence type="ECO:0000313" key="7">
    <source>
        <dbReference type="Proteomes" id="UP000193224"/>
    </source>
</evidence>
<feature type="domain" description="Tyr recombinase" evidence="5">
    <location>
        <begin position="203"/>
        <end position="383"/>
    </location>
</feature>
<dbReference type="EMBL" id="FWXB01000001">
    <property type="protein sequence ID" value="SMC10380.1"/>
    <property type="molecule type" value="Genomic_DNA"/>
</dbReference>
<dbReference type="GO" id="GO:0015074">
    <property type="term" value="P:DNA integration"/>
    <property type="evidence" value="ECO:0007669"/>
    <property type="project" value="UniProtKB-KW"/>
</dbReference>
<dbReference type="SUPFAM" id="SSF56349">
    <property type="entry name" value="DNA breaking-rejoining enzymes"/>
    <property type="match status" value="1"/>
</dbReference>
<evidence type="ECO:0000259" key="5">
    <source>
        <dbReference type="PROSITE" id="PS51898"/>
    </source>
</evidence>
<proteinExistence type="inferred from homology"/>
<keyword evidence="7" id="KW-1185">Reference proteome</keyword>
<dbReference type="InterPro" id="IPR050808">
    <property type="entry name" value="Phage_Integrase"/>
</dbReference>
<dbReference type="AlphaFoldDB" id="A0A1X7BLG5"/>
<evidence type="ECO:0000256" key="2">
    <source>
        <dbReference type="ARBA" id="ARBA00022908"/>
    </source>
</evidence>
<keyword evidence="4" id="KW-0233">DNA recombination</keyword>
<name>A0A1X7BLG5_9RHOB</name>
<sequence>MPLNDAKLRNLKPKAKTDKVSDSGGLYIEVTPTGSRLWRLKYRFEGREKRLSFGPYPAVLLADAREARDKAKAMLAKEIDPGAAKQAEKQARRAIAEHIFEKLADGFPEKGRQEGRAKATQTKNAWLLDMAKADFGNVAIIEIRPPMILDCLRKVEAKGNYETAQRLRAKISAVFRFAVASGVAEFDPAQALRDALIRPKPKSRAAIIEKTALGALLRAIDGFEGQVTTRIALQLQALLAQRPGELRRAEWTEIDFGNAVWTIPADRMKMRLPHSVPLPKQALAFLDDLRRINCNGSFLFPSLRSFHRPMSENTQNAALRRLGYSDEEMTAHGFRATFSTLANESNLWHPDAIERALAHVESNQVRKAYDRGTHWEERVKLADWWARFLAKARAS</sequence>
<dbReference type="Pfam" id="PF22022">
    <property type="entry name" value="Phage_int_M"/>
    <property type="match status" value="1"/>
</dbReference>
<evidence type="ECO:0000256" key="1">
    <source>
        <dbReference type="ARBA" id="ARBA00008857"/>
    </source>
</evidence>
<dbReference type="RefSeq" id="WP_176237588.1">
    <property type="nucleotide sequence ID" value="NZ_FWXB01000001.1"/>
</dbReference>
<dbReference type="PROSITE" id="PS51898">
    <property type="entry name" value="TYR_RECOMBINASE"/>
    <property type="match status" value="1"/>
</dbReference>
<dbReference type="Gene3D" id="1.10.443.10">
    <property type="entry name" value="Intergrase catalytic core"/>
    <property type="match status" value="1"/>
</dbReference>
<dbReference type="PANTHER" id="PTHR30629:SF2">
    <property type="entry name" value="PROPHAGE INTEGRASE INTS-RELATED"/>
    <property type="match status" value="1"/>
</dbReference>
<dbReference type="Gene3D" id="3.30.160.390">
    <property type="entry name" value="Integrase, DNA-binding domain"/>
    <property type="match status" value="1"/>
</dbReference>